<dbReference type="SUPFAM" id="SSF109604">
    <property type="entry name" value="HD-domain/PDEase-like"/>
    <property type="match status" value="1"/>
</dbReference>
<organism evidence="2 3">
    <name type="scientific">Vagococcus carniphilus</name>
    <dbReference type="NCBI Taxonomy" id="218144"/>
    <lineage>
        <taxon>Bacteria</taxon>
        <taxon>Bacillati</taxon>
        <taxon>Bacillota</taxon>
        <taxon>Bacilli</taxon>
        <taxon>Lactobacillales</taxon>
        <taxon>Enterococcaceae</taxon>
        <taxon>Vagococcus</taxon>
    </lineage>
</organism>
<dbReference type="PANTHER" id="PTHR33594:SF1">
    <property type="entry name" value="HD_PDEASE DOMAIN-CONTAINING PROTEIN"/>
    <property type="match status" value="1"/>
</dbReference>
<dbReference type="Pfam" id="PF01966">
    <property type="entry name" value="HD"/>
    <property type="match status" value="1"/>
</dbReference>
<dbReference type="OrthoDB" id="9797344at2"/>
<dbReference type="Proteomes" id="UP000288028">
    <property type="component" value="Unassembled WGS sequence"/>
</dbReference>
<dbReference type="PANTHER" id="PTHR33594">
    <property type="entry name" value="SUPERFAMILY HYDROLASE, PUTATIVE (AFU_ORTHOLOGUE AFUA_1G03035)-RELATED"/>
    <property type="match status" value="1"/>
</dbReference>
<dbReference type="Gene3D" id="1.20.58.1910">
    <property type="match status" value="1"/>
</dbReference>
<proteinExistence type="predicted"/>
<dbReference type="SMART" id="SM00471">
    <property type="entry name" value="HDc"/>
    <property type="match status" value="1"/>
</dbReference>
<keyword evidence="3" id="KW-1185">Reference proteome</keyword>
<reference evidence="2 3" key="1">
    <citation type="submission" date="2017-05" db="EMBL/GenBank/DDBJ databases">
        <title>Vagococcus spp. assemblies.</title>
        <authorList>
            <person name="Gulvik C.A."/>
        </authorList>
    </citation>
    <scope>NUCLEOTIDE SEQUENCE [LARGE SCALE GENOMIC DNA]</scope>
    <source>
        <strain evidence="2 3">SS1714</strain>
    </source>
</reference>
<evidence type="ECO:0000259" key="1">
    <source>
        <dbReference type="PROSITE" id="PS51831"/>
    </source>
</evidence>
<evidence type="ECO:0000313" key="2">
    <source>
        <dbReference type="EMBL" id="RSU14912.1"/>
    </source>
</evidence>
<dbReference type="Gene3D" id="1.10.472.50">
    <property type="entry name" value="HD-domain/PDEase-like"/>
    <property type="match status" value="1"/>
</dbReference>
<evidence type="ECO:0000313" key="3">
    <source>
        <dbReference type="Proteomes" id="UP000288028"/>
    </source>
</evidence>
<dbReference type="PROSITE" id="PS51831">
    <property type="entry name" value="HD"/>
    <property type="match status" value="1"/>
</dbReference>
<comment type="caution">
    <text evidence="2">The sequence shown here is derived from an EMBL/GenBank/DDBJ whole genome shotgun (WGS) entry which is preliminary data.</text>
</comment>
<dbReference type="EMBL" id="NGKB01000006">
    <property type="protein sequence ID" value="RSU14912.1"/>
    <property type="molecule type" value="Genomic_DNA"/>
</dbReference>
<gene>
    <name evidence="2" type="ORF">CBF28_07530</name>
</gene>
<protein>
    <recommendedName>
        <fullName evidence="1">HD domain-containing protein</fullName>
    </recommendedName>
</protein>
<dbReference type="InterPro" id="IPR006674">
    <property type="entry name" value="HD_domain"/>
</dbReference>
<feature type="domain" description="HD" evidence="1">
    <location>
        <begin position="30"/>
        <end position="134"/>
    </location>
</feature>
<dbReference type="RefSeq" id="WP_126793604.1">
    <property type="nucleotide sequence ID" value="NZ_JBHSTO010000016.1"/>
</dbReference>
<dbReference type="CDD" id="cd00077">
    <property type="entry name" value="HDc"/>
    <property type="match status" value="1"/>
</dbReference>
<name>A0A430B3Y5_9ENTE</name>
<sequence length="221" mass="25510">MTLTNNEKEQIIAIEKYTEEVLAGDKTGHSMDHIYRVVNNAKKIQKKEGGNLFLILAGAYLHDVTDDKLVEDSEIAKKELVHFLESLQLSSQTIQEILRIIERVSFSHQLASNEKISLTLEEKIVQDADRLDAIGAIGIGRTFYYGGKKGHAMYDSNIPPRENLTKEEYRVNQTVINHFYEKLFKLKEMMQTETGKELAEKRDKIMRIFVESFLEEWGENK</sequence>
<dbReference type="AlphaFoldDB" id="A0A430B3Y5"/>
<accession>A0A430B3Y5</accession>
<dbReference type="InterPro" id="IPR003607">
    <property type="entry name" value="HD/PDEase_dom"/>
</dbReference>